<sequence>MLDEHTDHVPHNYLYPRGVVEAVKRGFDHGEVTFGVKARSILCCICGYPEWNDEVLEMGM</sequence>
<dbReference type="Proteomes" id="UP000887564">
    <property type="component" value="Unplaced"/>
</dbReference>
<accession>A0A914RQ32</accession>
<dbReference type="Gene3D" id="3.20.20.140">
    <property type="entry name" value="Metal-dependent hydrolases"/>
    <property type="match status" value="1"/>
</dbReference>
<dbReference type="WBParaSite" id="PEQ_0000860501-mRNA-1">
    <property type="protein sequence ID" value="PEQ_0000860501-mRNA-1"/>
    <property type="gene ID" value="PEQ_0000860501"/>
</dbReference>
<evidence type="ECO:0000313" key="1">
    <source>
        <dbReference type="Proteomes" id="UP000887564"/>
    </source>
</evidence>
<proteinExistence type="predicted"/>
<protein>
    <submittedName>
        <fullName evidence="2">Uncharacterized protein</fullName>
    </submittedName>
</protein>
<keyword evidence="1" id="KW-1185">Reference proteome</keyword>
<reference evidence="2" key="1">
    <citation type="submission" date="2022-11" db="UniProtKB">
        <authorList>
            <consortium name="WormBaseParasite"/>
        </authorList>
    </citation>
    <scope>IDENTIFICATION</scope>
</reference>
<evidence type="ECO:0000313" key="2">
    <source>
        <dbReference type="WBParaSite" id="PEQ_0000860501-mRNA-1"/>
    </source>
</evidence>
<name>A0A914RQ32_PAREQ</name>
<organism evidence="1 2">
    <name type="scientific">Parascaris equorum</name>
    <name type="common">Equine roundworm</name>
    <dbReference type="NCBI Taxonomy" id="6256"/>
    <lineage>
        <taxon>Eukaryota</taxon>
        <taxon>Metazoa</taxon>
        <taxon>Ecdysozoa</taxon>
        <taxon>Nematoda</taxon>
        <taxon>Chromadorea</taxon>
        <taxon>Rhabditida</taxon>
        <taxon>Spirurina</taxon>
        <taxon>Ascaridomorpha</taxon>
        <taxon>Ascaridoidea</taxon>
        <taxon>Ascarididae</taxon>
        <taxon>Parascaris</taxon>
    </lineage>
</organism>
<dbReference type="AlphaFoldDB" id="A0A914RQ32"/>